<dbReference type="PANTHER" id="PTHR11566">
    <property type="entry name" value="DYNAMIN"/>
    <property type="match status" value="1"/>
</dbReference>
<dbReference type="InterPro" id="IPR022812">
    <property type="entry name" value="Dynamin"/>
</dbReference>
<feature type="region of interest" description="Disordered" evidence="3">
    <location>
        <begin position="475"/>
        <end position="534"/>
    </location>
</feature>
<dbReference type="Pfam" id="PF00350">
    <property type="entry name" value="Dynamin_N"/>
    <property type="match status" value="1"/>
</dbReference>
<name>A0ABR4D9F0_9PEZI</name>
<dbReference type="PROSITE" id="PS51388">
    <property type="entry name" value="GED"/>
    <property type="match status" value="1"/>
</dbReference>
<dbReference type="Gene3D" id="3.40.50.300">
    <property type="entry name" value="P-loop containing nucleotide triphosphate hydrolases"/>
    <property type="match status" value="1"/>
</dbReference>
<evidence type="ECO:0000259" key="4">
    <source>
        <dbReference type="PROSITE" id="PS51388"/>
    </source>
</evidence>
<accession>A0ABR4D9F0</accession>
<evidence type="ECO:0000313" key="7">
    <source>
        <dbReference type="Proteomes" id="UP001600064"/>
    </source>
</evidence>
<proteinExistence type="predicted"/>
<evidence type="ECO:0000313" key="6">
    <source>
        <dbReference type="EMBL" id="KAL2266992.1"/>
    </source>
</evidence>
<dbReference type="EMBL" id="JAZGUE010000004">
    <property type="protein sequence ID" value="KAL2266992.1"/>
    <property type="molecule type" value="Genomic_DNA"/>
</dbReference>
<protein>
    <submittedName>
        <fullName evidence="6">Uncharacterized protein</fullName>
    </submittedName>
</protein>
<dbReference type="Proteomes" id="UP001600064">
    <property type="component" value="Unassembled WGS sequence"/>
</dbReference>
<feature type="region of interest" description="Disordered" evidence="3">
    <location>
        <begin position="20"/>
        <end position="50"/>
    </location>
</feature>
<sequence>MFRLSPFARRCRLVSRLRTSTLPCPPPPASSPAVSSSPSPARSQSPAAQWTGRRRLHLTRRLDNVVRPEPLEGLGSHVYLEKQDKLREIGVDIPTSQIVVVGSQSSGKSSLLESLTGFAFPRGQGLCTRYATQITLRRSAAKRTVITIIPWSDSSQARKDRLRAFHRELDSFDGTALGRVIEEANEVMGVRSAFSNDASLPMFSDDILKVEISGPEQPHLTVIDVPGLFQVTDEGITTEHDKLKVENMVRRYMEHERTIILAVLSCLSDRATEGVLQLAKQADPDGLRTVGVLTKADLVKEQAVIQTILDLVRGKTLKLSYFVVRNRGADEDTLTVPECHMKEQQVFAEPQWAELVNLGRTGVPALRAELQSLLTELARRELPKQRTEVEQRLARCRKKLLAMGPPRNTAASQRECLVKLASQFGDVVRDALDGRYDGHAIFSKKPELKLATNIIHLNEGFADFMAKKGHSWEFGTKQDSLESKPESKPDSKESKESKSGSKSDKEKDKDKDKDKSDAKAKSQEPPQNTGPEVLEYEKHVNEIRARVSSIPELQQLVRDNMIWPEPTKGAIMSNIERHYSMSRGPELGTFGGSLLAMIFREQASKWRSMVMAHVESVIVTVHQFIQTLLEETVEDKRMREELFEIVLLGHLQNAYRRAKEHAEFLLRIELDGRPSTYNHYFNDNLQVARSERLTVLVKATAVGQHSDDVYRIKLSDVGKIATNKSNADQVKEDIHDVLKSYYKVSRKRFVDTVCRVAIEHYLLDDEQSPLKIFNPKLVATLSDEQLEMIAGEDNYTKWERERLTSEIEGLEAAMRVLRS</sequence>
<evidence type="ECO:0000256" key="2">
    <source>
        <dbReference type="ARBA" id="ARBA00023134"/>
    </source>
</evidence>
<dbReference type="CDD" id="cd08771">
    <property type="entry name" value="DLP_1"/>
    <property type="match status" value="1"/>
</dbReference>
<feature type="domain" description="GED" evidence="4">
    <location>
        <begin position="731"/>
        <end position="819"/>
    </location>
</feature>
<feature type="compositionally biased region" description="Low complexity" evidence="3">
    <location>
        <begin position="31"/>
        <end position="48"/>
    </location>
</feature>
<dbReference type="InterPro" id="IPR000375">
    <property type="entry name" value="Dynamin_stalk"/>
</dbReference>
<dbReference type="Gene3D" id="1.20.120.1240">
    <property type="entry name" value="Dynamin, middle domain"/>
    <property type="match status" value="1"/>
</dbReference>
<keyword evidence="2" id="KW-0342">GTP-binding</keyword>
<keyword evidence="1" id="KW-0547">Nucleotide-binding</keyword>
<dbReference type="InterPro" id="IPR045063">
    <property type="entry name" value="Dynamin_N"/>
</dbReference>
<dbReference type="PRINTS" id="PR00195">
    <property type="entry name" value="DYNAMIN"/>
</dbReference>
<evidence type="ECO:0000256" key="3">
    <source>
        <dbReference type="SAM" id="MobiDB-lite"/>
    </source>
</evidence>
<dbReference type="SMART" id="SM00053">
    <property type="entry name" value="DYNc"/>
    <property type="match status" value="1"/>
</dbReference>
<dbReference type="Pfam" id="PF01031">
    <property type="entry name" value="Dynamin_M"/>
    <property type="match status" value="1"/>
</dbReference>
<feature type="domain" description="Dynamin-type G" evidence="5">
    <location>
        <begin position="92"/>
        <end position="383"/>
    </location>
</feature>
<feature type="compositionally biased region" description="Basic and acidic residues" evidence="3">
    <location>
        <begin position="479"/>
        <end position="522"/>
    </location>
</feature>
<dbReference type="InterPro" id="IPR020850">
    <property type="entry name" value="GED_dom"/>
</dbReference>
<dbReference type="PANTHER" id="PTHR11566:SF215">
    <property type="entry name" value="DYNAMIN GTPASE"/>
    <property type="match status" value="1"/>
</dbReference>
<dbReference type="InterPro" id="IPR030381">
    <property type="entry name" value="G_DYNAMIN_dom"/>
</dbReference>
<evidence type="ECO:0000259" key="5">
    <source>
        <dbReference type="PROSITE" id="PS51718"/>
    </source>
</evidence>
<dbReference type="RefSeq" id="XP_070865719.1">
    <property type="nucleotide sequence ID" value="XM_071010739.1"/>
</dbReference>
<dbReference type="GeneID" id="98125383"/>
<dbReference type="InterPro" id="IPR001401">
    <property type="entry name" value="Dynamin_GTPase"/>
</dbReference>
<comment type="caution">
    <text evidence="6">The sequence shown here is derived from an EMBL/GenBank/DDBJ whole genome shotgun (WGS) entry which is preliminary data.</text>
</comment>
<evidence type="ECO:0000256" key="1">
    <source>
        <dbReference type="ARBA" id="ARBA00022741"/>
    </source>
</evidence>
<gene>
    <name evidence="6" type="ORF">VTJ83DRAFT_4269</name>
</gene>
<dbReference type="SUPFAM" id="SSF52540">
    <property type="entry name" value="P-loop containing nucleoside triphosphate hydrolases"/>
    <property type="match status" value="1"/>
</dbReference>
<keyword evidence="7" id="KW-1185">Reference proteome</keyword>
<dbReference type="PROSITE" id="PS51718">
    <property type="entry name" value="G_DYNAMIN_2"/>
    <property type="match status" value="1"/>
</dbReference>
<dbReference type="InterPro" id="IPR027417">
    <property type="entry name" value="P-loop_NTPase"/>
</dbReference>
<organism evidence="6 7">
    <name type="scientific">Remersonia thermophila</name>
    <dbReference type="NCBI Taxonomy" id="72144"/>
    <lineage>
        <taxon>Eukaryota</taxon>
        <taxon>Fungi</taxon>
        <taxon>Dikarya</taxon>
        <taxon>Ascomycota</taxon>
        <taxon>Pezizomycotina</taxon>
        <taxon>Sordariomycetes</taxon>
        <taxon>Sordariomycetidae</taxon>
        <taxon>Sordariales</taxon>
        <taxon>Sordariales incertae sedis</taxon>
        <taxon>Remersonia</taxon>
    </lineage>
</organism>
<reference evidence="6 7" key="1">
    <citation type="journal article" date="2024" name="Commun. Biol.">
        <title>Comparative genomic analysis of thermophilic fungi reveals convergent evolutionary adaptations and gene losses.</title>
        <authorList>
            <person name="Steindorff A.S."/>
            <person name="Aguilar-Pontes M.V."/>
            <person name="Robinson A.J."/>
            <person name="Andreopoulos B."/>
            <person name="LaButti K."/>
            <person name="Kuo A."/>
            <person name="Mondo S."/>
            <person name="Riley R."/>
            <person name="Otillar R."/>
            <person name="Haridas S."/>
            <person name="Lipzen A."/>
            <person name="Grimwood J."/>
            <person name="Schmutz J."/>
            <person name="Clum A."/>
            <person name="Reid I.D."/>
            <person name="Moisan M.C."/>
            <person name="Butler G."/>
            <person name="Nguyen T.T.M."/>
            <person name="Dewar K."/>
            <person name="Conant G."/>
            <person name="Drula E."/>
            <person name="Henrissat B."/>
            <person name="Hansel C."/>
            <person name="Singer S."/>
            <person name="Hutchinson M.I."/>
            <person name="de Vries R.P."/>
            <person name="Natvig D.O."/>
            <person name="Powell A.J."/>
            <person name="Tsang A."/>
            <person name="Grigoriev I.V."/>
        </authorList>
    </citation>
    <scope>NUCLEOTIDE SEQUENCE [LARGE SCALE GENOMIC DNA]</scope>
    <source>
        <strain evidence="6 7">ATCC 22073</strain>
    </source>
</reference>